<reference evidence="3 4" key="1">
    <citation type="submission" date="2020-08" db="EMBL/GenBank/DDBJ databases">
        <title>Genomic Encyclopedia of Type Strains, Phase IV (KMG-IV): sequencing the most valuable type-strain genomes for metagenomic binning, comparative biology and taxonomic classification.</title>
        <authorList>
            <person name="Goeker M."/>
        </authorList>
    </citation>
    <scope>NUCLEOTIDE SEQUENCE [LARGE SCALE GENOMIC DNA]</scope>
    <source>
        <strain evidence="3 4">DSM 27165</strain>
    </source>
</reference>
<comment type="caution">
    <text evidence="3">The sequence shown here is derived from an EMBL/GenBank/DDBJ whole genome shotgun (WGS) entry which is preliminary data.</text>
</comment>
<dbReference type="EMBL" id="JACHHY010000014">
    <property type="protein sequence ID" value="MBB5019136.1"/>
    <property type="molecule type" value="Genomic_DNA"/>
</dbReference>
<feature type="region of interest" description="Disordered" evidence="1">
    <location>
        <begin position="377"/>
        <end position="429"/>
    </location>
</feature>
<dbReference type="AlphaFoldDB" id="A0A840MRS8"/>
<dbReference type="Gene3D" id="3.10.350.10">
    <property type="entry name" value="LysM domain"/>
    <property type="match status" value="1"/>
</dbReference>
<gene>
    <name evidence="3" type="ORF">HNQ59_002434</name>
</gene>
<sequence length="429" mass="43117">MELKKATLVEIGTGQNAQPVGTPIAVQFNPTSLRLQMSNRSEGGEQPGRQARQYVGSGSTTLSLELVFDTADEGQTELPRSVLERTVEIERFIKPQGAAGQTQAPPRVRFHWGSLTLDGVIDSLNVDLDHFAADGTPLRAKVSLSIKGQDPAYEFNQVGPGATDTSGAPVAGGSASGLPGGMGNALSGALGALGAVNSALSSLSQVGQAVTQALSGESLAQLAQRAGLDTAAWRALANGISNPLGLSAGQEVTLPKANATGGPGVTQAATSQAVPPLLAAPAAGSQAQRDQGYALARAGGVGGALTAQKQSQALQAVSTAKQTFPGAGGSALAAAVGGAPAPVNQSQRSDPRADSFGAGVPLRSTVGGAVEARANLLTGQADRRRSSNLPPQTTDPTIPGWQALPIGETGALPTSKPRPCDCGCQPHAS</sequence>
<dbReference type="Pfam" id="PF19266">
    <property type="entry name" value="CIS_tube"/>
    <property type="match status" value="1"/>
</dbReference>
<evidence type="ECO:0000313" key="3">
    <source>
        <dbReference type="EMBL" id="MBB5019136.1"/>
    </source>
</evidence>
<dbReference type="Proteomes" id="UP000575898">
    <property type="component" value="Unassembled WGS sequence"/>
</dbReference>
<feature type="compositionally biased region" description="Polar residues" evidence="1">
    <location>
        <begin position="387"/>
        <end position="396"/>
    </location>
</feature>
<accession>A0A840MRS8</accession>
<evidence type="ECO:0000313" key="4">
    <source>
        <dbReference type="Proteomes" id="UP000575898"/>
    </source>
</evidence>
<dbReference type="RefSeq" id="WP_184039469.1">
    <property type="nucleotide sequence ID" value="NZ_JACHHY010000014.1"/>
</dbReference>
<feature type="region of interest" description="Disordered" evidence="1">
    <location>
        <begin position="340"/>
        <end position="362"/>
    </location>
</feature>
<evidence type="ECO:0000256" key="1">
    <source>
        <dbReference type="SAM" id="MobiDB-lite"/>
    </source>
</evidence>
<keyword evidence="4" id="KW-1185">Reference proteome</keyword>
<dbReference type="InterPro" id="IPR036779">
    <property type="entry name" value="LysM_dom_sf"/>
</dbReference>
<name>A0A840MRS8_9PROT</name>
<dbReference type="InterPro" id="IPR045361">
    <property type="entry name" value="CIS_tube_prot_N"/>
</dbReference>
<organism evidence="3 4">
    <name type="scientific">Chitinivorax tropicus</name>
    <dbReference type="NCBI Taxonomy" id="714531"/>
    <lineage>
        <taxon>Bacteria</taxon>
        <taxon>Pseudomonadati</taxon>
        <taxon>Pseudomonadota</taxon>
        <taxon>Betaproteobacteria</taxon>
        <taxon>Chitinivorax</taxon>
    </lineage>
</organism>
<protein>
    <submittedName>
        <fullName evidence="3">LysM repeat protein</fullName>
    </submittedName>
</protein>
<evidence type="ECO:0000259" key="2">
    <source>
        <dbReference type="Pfam" id="PF19266"/>
    </source>
</evidence>
<proteinExistence type="predicted"/>
<feature type="domain" description="Contractile injection system tube protein N-terminal" evidence="2">
    <location>
        <begin position="2"/>
        <end position="150"/>
    </location>
</feature>